<dbReference type="OrthoDB" id="341300at2759"/>
<dbReference type="Proteomes" id="UP000094801">
    <property type="component" value="Unassembled WGS sequence"/>
</dbReference>
<name>A0A1E4T6Y6_9ASCO</name>
<sequence length="183" mass="21544">MVLYFHNSHSFNHDFPTVTLAYFNRYPNPYSAHVLSIDTIDIKFDKEGRLHQTKLILKEGRLPLFIKPILGHNGLKSWILEESIVDLKKQTLKTYTRNLDHTKIIRIEEYNEYEYDVVENKTLNKVTVLFKSGFKNNGFGIRNRIEQWSKSKFGENLFKSQEGMKFVIESTRNRLSAGNKTRI</sequence>
<proteinExistence type="predicted"/>
<feature type="domain" description="PRELI/MSF1" evidence="1">
    <location>
        <begin position="2"/>
        <end position="176"/>
    </location>
</feature>
<dbReference type="GO" id="GO:0005758">
    <property type="term" value="C:mitochondrial intermembrane space"/>
    <property type="evidence" value="ECO:0007669"/>
    <property type="project" value="InterPro"/>
</dbReference>
<evidence type="ECO:0000313" key="3">
    <source>
        <dbReference type="Proteomes" id="UP000094801"/>
    </source>
</evidence>
<evidence type="ECO:0000259" key="1">
    <source>
        <dbReference type="PROSITE" id="PS50904"/>
    </source>
</evidence>
<dbReference type="InterPro" id="IPR037365">
    <property type="entry name" value="Slowmo/Ups"/>
</dbReference>
<protein>
    <recommendedName>
        <fullName evidence="1">PRELI/MSF1 domain-containing protein</fullName>
    </recommendedName>
</protein>
<keyword evidence="3" id="KW-1185">Reference proteome</keyword>
<dbReference type="AlphaFoldDB" id="A0A1E4T6Y6"/>
<reference evidence="3" key="1">
    <citation type="submission" date="2016-04" db="EMBL/GenBank/DDBJ databases">
        <title>Comparative genomics of biotechnologically important yeasts.</title>
        <authorList>
            <consortium name="DOE Joint Genome Institute"/>
            <person name="Riley R."/>
            <person name="Haridas S."/>
            <person name="Wolfe K.H."/>
            <person name="Lopes M.R."/>
            <person name="Hittinger C.T."/>
            <person name="Goker M."/>
            <person name="Salamov A."/>
            <person name="Wisecaver J."/>
            <person name="Long T.M."/>
            <person name="Aerts A.L."/>
            <person name="Barry K."/>
            <person name="Choi C."/>
            <person name="Clum A."/>
            <person name="Coughlan A.Y."/>
            <person name="Deshpande S."/>
            <person name="Douglass A.P."/>
            <person name="Hanson S.J."/>
            <person name="Klenk H.-P."/>
            <person name="Labutti K."/>
            <person name="Lapidus A."/>
            <person name="Lindquist E."/>
            <person name="Lipzen A."/>
            <person name="Meier-Kolthoff J.P."/>
            <person name="Ohm R.A."/>
            <person name="Otillar R.P."/>
            <person name="Pangilinan J."/>
            <person name="Peng Y."/>
            <person name="Rokas A."/>
            <person name="Rosa C.A."/>
            <person name="Scheuner C."/>
            <person name="Sibirny A.A."/>
            <person name="Slot J.C."/>
            <person name="Stielow J.B."/>
            <person name="Sun H."/>
            <person name="Kurtzman C.P."/>
            <person name="Blackwell M."/>
            <person name="Grigoriev I.V."/>
            <person name="Jeffries T.W."/>
        </authorList>
    </citation>
    <scope>NUCLEOTIDE SEQUENCE [LARGE SCALE GENOMIC DNA]</scope>
    <source>
        <strain evidence="3">NRRL YB-2248</strain>
    </source>
</reference>
<dbReference type="PROSITE" id="PS50904">
    <property type="entry name" value="PRELI_MSF1"/>
    <property type="match status" value="1"/>
</dbReference>
<gene>
    <name evidence="2" type="ORF">CANARDRAFT_174544</name>
</gene>
<evidence type="ECO:0000313" key="2">
    <source>
        <dbReference type="EMBL" id="ODV87502.1"/>
    </source>
</evidence>
<accession>A0A1E4T6Y6</accession>
<dbReference type="EMBL" id="KV453848">
    <property type="protein sequence ID" value="ODV87502.1"/>
    <property type="molecule type" value="Genomic_DNA"/>
</dbReference>
<dbReference type="PANTHER" id="PTHR11158">
    <property type="entry name" value="MSF1/PX19 RELATED"/>
    <property type="match status" value="1"/>
</dbReference>
<dbReference type="InterPro" id="IPR006797">
    <property type="entry name" value="PRELI/MSF1_dom"/>
</dbReference>
<organism evidence="2 3">
    <name type="scientific">[Candida] arabinofermentans NRRL YB-2248</name>
    <dbReference type="NCBI Taxonomy" id="983967"/>
    <lineage>
        <taxon>Eukaryota</taxon>
        <taxon>Fungi</taxon>
        <taxon>Dikarya</taxon>
        <taxon>Ascomycota</taxon>
        <taxon>Saccharomycotina</taxon>
        <taxon>Pichiomycetes</taxon>
        <taxon>Pichiales</taxon>
        <taxon>Pichiaceae</taxon>
        <taxon>Ogataea</taxon>
        <taxon>Ogataea/Candida clade</taxon>
    </lineage>
</organism>
<dbReference type="STRING" id="983967.A0A1E4T6Y6"/>
<dbReference type="Pfam" id="PF04707">
    <property type="entry name" value="PRELI"/>
    <property type="match status" value="1"/>
</dbReference>